<reference evidence="2" key="1">
    <citation type="submission" date="2020-10" db="EMBL/GenBank/DDBJ databases">
        <authorList>
            <person name="Gilroy R."/>
        </authorList>
    </citation>
    <scope>NUCLEOTIDE SEQUENCE</scope>
    <source>
        <strain evidence="2">ChiGjej1B1-2707</strain>
    </source>
</reference>
<dbReference type="InterPro" id="IPR007712">
    <property type="entry name" value="RelE/ParE_toxin"/>
</dbReference>
<dbReference type="EMBL" id="DVGB01000024">
    <property type="protein sequence ID" value="HIR01020.1"/>
    <property type="molecule type" value="Genomic_DNA"/>
</dbReference>
<evidence type="ECO:0000313" key="2">
    <source>
        <dbReference type="EMBL" id="HIR01020.1"/>
    </source>
</evidence>
<keyword evidence="1" id="KW-1277">Toxin-antitoxin system</keyword>
<evidence type="ECO:0000256" key="1">
    <source>
        <dbReference type="ARBA" id="ARBA00022649"/>
    </source>
</evidence>
<organism evidence="2 3">
    <name type="scientific">Candidatus Aveggerthella stercoripullorum</name>
    <dbReference type="NCBI Taxonomy" id="2840688"/>
    <lineage>
        <taxon>Bacteria</taxon>
        <taxon>Bacillati</taxon>
        <taxon>Actinomycetota</taxon>
        <taxon>Coriobacteriia</taxon>
        <taxon>Eggerthellales</taxon>
        <taxon>Eggerthellaceae</taxon>
        <taxon>Eggerthellaceae incertae sedis</taxon>
        <taxon>Candidatus Aveggerthella</taxon>
    </lineage>
</organism>
<sequence>MAYRRIILNEAQREYRSIVAYLAETLGSEQAALHFIEEFDRQFALVAENPFLHALSRMPELAARGYRSMLVGSYLALYKIDGDAVVIAHVFHQSQDYANLV</sequence>
<dbReference type="Gene3D" id="3.30.2310.20">
    <property type="entry name" value="RelE-like"/>
    <property type="match status" value="1"/>
</dbReference>
<dbReference type="AlphaFoldDB" id="A0A9D0ZYM0"/>
<protein>
    <submittedName>
        <fullName evidence="2">Type II toxin-antitoxin system RelE/ParE family toxin</fullName>
    </submittedName>
</protein>
<evidence type="ECO:0000313" key="3">
    <source>
        <dbReference type="Proteomes" id="UP000824261"/>
    </source>
</evidence>
<comment type="caution">
    <text evidence="2">The sequence shown here is derived from an EMBL/GenBank/DDBJ whole genome shotgun (WGS) entry which is preliminary data.</text>
</comment>
<proteinExistence type="predicted"/>
<reference evidence="2" key="2">
    <citation type="journal article" date="2021" name="PeerJ">
        <title>Extensive microbial diversity within the chicken gut microbiome revealed by metagenomics and culture.</title>
        <authorList>
            <person name="Gilroy R."/>
            <person name="Ravi A."/>
            <person name="Getino M."/>
            <person name="Pursley I."/>
            <person name="Horton D.L."/>
            <person name="Alikhan N.F."/>
            <person name="Baker D."/>
            <person name="Gharbi K."/>
            <person name="Hall N."/>
            <person name="Watson M."/>
            <person name="Adriaenssens E.M."/>
            <person name="Foster-Nyarko E."/>
            <person name="Jarju S."/>
            <person name="Secka A."/>
            <person name="Antonio M."/>
            <person name="Oren A."/>
            <person name="Chaudhuri R.R."/>
            <person name="La Ragione R."/>
            <person name="Hildebrand F."/>
            <person name="Pallen M.J."/>
        </authorList>
    </citation>
    <scope>NUCLEOTIDE SEQUENCE</scope>
    <source>
        <strain evidence="2">ChiGjej1B1-2707</strain>
    </source>
</reference>
<dbReference type="Pfam" id="PF05016">
    <property type="entry name" value="ParE_toxin"/>
    <property type="match status" value="1"/>
</dbReference>
<dbReference type="Proteomes" id="UP000824261">
    <property type="component" value="Unassembled WGS sequence"/>
</dbReference>
<name>A0A9D0ZYM0_9ACTN</name>
<accession>A0A9D0ZYM0</accession>
<gene>
    <name evidence="2" type="ORF">IAA69_01950</name>
</gene>
<dbReference type="InterPro" id="IPR035093">
    <property type="entry name" value="RelE/ParE_toxin_dom_sf"/>
</dbReference>